<protein>
    <submittedName>
        <fullName evidence="1">Uncharacterized protein</fullName>
    </submittedName>
</protein>
<sequence>MFDCHLLARRTPASTAARAASTMIRSNGKMALQPSLASSATNAQNIDWSIAILSRLQELGSSVPAGPDPIIPNLSTVAKLIQQTPANVQGLEELAVLLAAITKMAQNNTDKGHPFFKNLNWELQSLAGNLEAAWSQGRLNDFFNTAHNNSSYMALVQLIADSALVTADEFIKSIREAERQKLHCSSLYGAPIVLGDVTGGFGGTGGTARIGGEGGEADGPQLDMDLDERYRIGNISGGIGGTGGIGIEVGGKGGAGKGPVICMPRWSRLGPKAEGGISIL</sequence>
<dbReference type="EMBL" id="JARIHO010000012">
    <property type="protein sequence ID" value="KAJ7352690.1"/>
    <property type="molecule type" value="Genomic_DNA"/>
</dbReference>
<evidence type="ECO:0000313" key="1">
    <source>
        <dbReference type="EMBL" id="KAJ7352690.1"/>
    </source>
</evidence>
<name>A0AAD7A9M2_9AGAR</name>
<dbReference type="Proteomes" id="UP001218218">
    <property type="component" value="Unassembled WGS sequence"/>
</dbReference>
<evidence type="ECO:0000313" key="2">
    <source>
        <dbReference type="Proteomes" id="UP001218218"/>
    </source>
</evidence>
<gene>
    <name evidence="1" type="ORF">DFH08DRAFT_92868</name>
</gene>
<accession>A0AAD7A9M2</accession>
<proteinExistence type="predicted"/>
<dbReference type="AlphaFoldDB" id="A0AAD7A9M2"/>
<comment type="caution">
    <text evidence="1">The sequence shown here is derived from an EMBL/GenBank/DDBJ whole genome shotgun (WGS) entry which is preliminary data.</text>
</comment>
<keyword evidence="2" id="KW-1185">Reference proteome</keyword>
<organism evidence="1 2">
    <name type="scientific">Mycena albidolilacea</name>
    <dbReference type="NCBI Taxonomy" id="1033008"/>
    <lineage>
        <taxon>Eukaryota</taxon>
        <taxon>Fungi</taxon>
        <taxon>Dikarya</taxon>
        <taxon>Basidiomycota</taxon>
        <taxon>Agaricomycotina</taxon>
        <taxon>Agaricomycetes</taxon>
        <taxon>Agaricomycetidae</taxon>
        <taxon>Agaricales</taxon>
        <taxon>Marasmiineae</taxon>
        <taxon>Mycenaceae</taxon>
        <taxon>Mycena</taxon>
    </lineage>
</organism>
<reference evidence="1" key="1">
    <citation type="submission" date="2023-03" db="EMBL/GenBank/DDBJ databases">
        <title>Massive genome expansion in bonnet fungi (Mycena s.s.) driven by repeated elements and novel gene families across ecological guilds.</title>
        <authorList>
            <consortium name="Lawrence Berkeley National Laboratory"/>
            <person name="Harder C.B."/>
            <person name="Miyauchi S."/>
            <person name="Viragh M."/>
            <person name="Kuo A."/>
            <person name="Thoen E."/>
            <person name="Andreopoulos B."/>
            <person name="Lu D."/>
            <person name="Skrede I."/>
            <person name="Drula E."/>
            <person name="Henrissat B."/>
            <person name="Morin E."/>
            <person name="Kohler A."/>
            <person name="Barry K."/>
            <person name="LaButti K."/>
            <person name="Morin E."/>
            <person name="Salamov A."/>
            <person name="Lipzen A."/>
            <person name="Mereny Z."/>
            <person name="Hegedus B."/>
            <person name="Baldrian P."/>
            <person name="Stursova M."/>
            <person name="Weitz H."/>
            <person name="Taylor A."/>
            <person name="Grigoriev I.V."/>
            <person name="Nagy L.G."/>
            <person name="Martin F."/>
            <person name="Kauserud H."/>
        </authorList>
    </citation>
    <scope>NUCLEOTIDE SEQUENCE</scope>
    <source>
        <strain evidence="1">CBHHK002</strain>
    </source>
</reference>